<dbReference type="OrthoDB" id="465245at2"/>
<dbReference type="Pfam" id="PF11378">
    <property type="entry name" value="DUF3181"/>
    <property type="match status" value="1"/>
</dbReference>
<sequence length="109" mass="12113">MADQIATVDVESLAADIGEKIYIDVAKWHLFLSDAHLHQSLAEQFCNLLENGLLEEPQILQVLSDVSVPLGGGKRKLPLIDLVPAVGQQDLMDILTNFRHRLEESGYSF</sequence>
<dbReference type="HOGENOM" id="CLU_162926_0_0_3"/>
<dbReference type="STRING" id="329726.AM1_5618"/>
<accession>B0CF52</accession>
<dbReference type="KEGG" id="amr:AM1_5618"/>
<evidence type="ECO:0008006" key="3">
    <source>
        <dbReference type="Google" id="ProtNLM"/>
    </source>
</evidence>
<dbReference type="InterPro" id="IPR021518">
    <property type="entry name" value="DUF3181"/>
</dbReference>
<dbReference type="AlphaFoldDB" id="B0CF52"/>
<protein>
    <recommendedName>
        <fullName evidence="3">Thylakoid-associated protein</fullName>
    </recommendedName>
</protein>
<dbReference type="Proteomes" id="UP000000268">
    <property type="component" value="Chromosome"/>
</dbReference>
<evidence type="ECO:0000313" key="1">
    <source>
        <dbReference type="EMBL" id="ABW30568.1"/>
    </source>
</evidence>
<dbReference type="eggNOG" id="ENOG5032S4S">
    <property type="taxonomic scope" value="Bacteria"/>
</dbReference>
<organism evidence="1 2">
    <name type="scientific">Acaryochloris marina (strain MBIC 11017)</name>
    <dbReference type="NCBI Taxonomy" id="329726"/>
    <lineage>
        <taxon>Bacteria</taxon>
        <taxon>Bacillati</taxon>
        <taxon>Cyanobacteriota</taxon>
        <taxon>Cyanophyceae</taxon>
        <taxon>Acaryochloridales</taxon>
        <taxon>Acaryochloridaceae</taxon>
        <taxon>Acaryochloris</taxon>
    </lineage>
</organism>
<reference evidence="1 2" key="1">
    <citation type="journal article" date="2008" name="Proc. Natl. Acad. Sci. U.S.A.">
        <title>Niche adaptation and genome expansion in the chlorophyll d-producing cyanobacterium Acaryochloris marina.</title>
        <authorList>
            <person name="Swingley W.D."/>
            <person name="Chen M."/>
            <person name="Cheung P.C."/>
            <person name="Conrad A.L."/>
            <person name="Dejesa L.C."/>
            <person name="Hao J."/>
            <person name="Honchak B.M."/>
            <person name="Karbach L.E."/>
            <person name="Kurdoglu A."/>
            <person name="Lahiri S."/>
            <person name="Mastrian S.D."/>
            <person name="Miyashita H."/>
            <person name="Page L."/>
            <person name="Ramakrishna P."/>
            <person name="Satoh S."/>
            <person name="Sattley W.M."/>
            <person name="Shimada Y."/>
            <person name="Taylor H.L."/>
            <person name="Tomo T."/>
            <person name="Tsuchiya T."/>
            <person name="Wang Z.T."/>
            <person name="Raymond J."/>
            <person name="Mimuro M."/>
            <person name="Blankenship R.E."/>
            <person name="Touchman J.W."/>
        </authorList>
    </citation>
    <scope>NUCLEOTIDE SEQUENCE [LARGE SCALE GENOMIC DNA]</scope>
    <source>
        <strain evidence="2">MBIC 11017</strain>
    </source>
</reference>
<dbReference type="EMBL" id="CP000828">
    <property type="protein sequence ID" value="ABW30568.1"/>
    <property type="molecule type" value="Genomic_DNA"/>
</dbReference>
<proteinExistence type="predicted"/>
<dbReference type="RefSeq" id="WP_012165788.1">
    <property type="nucleotide sequence ID" value="NC_009925.1"/>
</dbReference>
<gene>
    <name evidence="1" type="ordered locus">AM1_5618</name>
</gene>
<keyword evidence="2" id="KW-1185">Reference proteome</keyword>
<name>B0CF52_ACAM1</name>
<evidence type="ECO:0000313" key="2">
    <source>
        <dbReference type="Proteomes" id="UP000000268"/>
    </source>
</evidence>